<dbReference type="PROSITE" id="PS51257">
    <property type="entry name" value="PROKAR_LIPOPROTEIN"/>
    <property type="match status" value="1"/>
</dbReference>
<feature type="region of interest" description="Disordered" evidence="1">
    <location>
        <begin position="21"/>
        <end position="112"/>
    </location>
</feature>
<protein>
    <submittedName>
        <fullName evidence="3">Uncharacterized protein</fullName>
    </submittedName>
</protein>
<dbReference type="EMBL" id="DWUS01000039">
    <property type="protein sequence ID" value="HJD50532.1"/>
    <property type="molecule type" value="Genomic_DNA"/>
</dbReference>
<reference evidence="3" key="2">
    <citation type="submission" date="2021-04" db="EMBL/GenBank/DDBJ databases">
        <authorList>
            <person name="Gilroy R."/>
        </authorList>
    </citation>
    <scope>NUCLEOTIDE SEQUENCE</scope>
    <source>
        <strain evidence="3">ChiHjej10B9-4811</strain>
    </source>
</reference>
<evidence type="ECO:0000313" key="3">
    <source>
        <dbReference type="EMBL" id="HJD50532.1"/>
    </source>
</evidence>
<accession>A0A9D2UDT8</accession>
<evidence type="ECO:0000256" key="2">
    <source>
        <dbReference type="SAM" id="SignalP"/>
    </source>
</evidence>
<gene>
    <name evidence="3" type="ORF">H9908_01470</name>
</gene>
<proteinExistence type="predicted"/>
<comment type="caution">
    <text evidence="3">The sequence shown here is derived from an EMBL/GenBank/DDBJ whole genome shotgun (WGS) entry which is preliminary data.</text>
</comment>
<name>A0A9D2UDT8_9MICC</name>
<keyword evidence="2" id="KW-0732">Signal</keyword>
<feature type="chain" id="PRO_5039154282" evidence="2">
    <location>
        <begin position="22"/>
        <end position="533"/>
    </location>
</feature>
<organism evidence="3 4">
    <name type="scientific">Candidatus Rothia avistercoris</name>
    <dbReference type="NCBI Taxonomy" id="2840479"/>
    <lineage>
        <taxon>Bacteria</taxon>
        <taxon>Bacillati</taxon>
        <taxon>Actinomycetota</taxon>
        <taxon>Actinomycetes</taxon>
        <taxon>Micrococcales</taxon>
        <taxon>Micrococcaceae</taxon>
        <taxon>Rothia</taxon>
    </lineage>
</organism>
<feature type="compositionally biased region" description="Low complexity" evidence="1">
    <location>
        <begin position="75"/>
        <end position="105"/>
    </location>
</feature>
<sequence>MKFNSKKYGALALGLISLSLAGCSGVPGQPSQPTPSASATAVAAPTSPSASPSAESTQTSKAPKPTKSPKPSKTPKPGKTSQPSQTPRLSASATAAPTVAPTDSAGDSANPNGWVLKYEENFDQNLDFNGVDWTIDPMGTDSPWYVDEFSDDGVYYSILGGESFDRALDSMNIMRKRVAFGQDGWLTVELAAQDVNKDGVPDAEPSLTAENGDGVISVPAWNTGVVLTGTDTLPSEYRIEYELKTVDFGGKRTVDGEETWNYDGKYNGYAPGECKTNFPWVRRGDYSQGGSETVDPCAAPWGDVTKENGYYLLSIMDYAHPAPHNNIFIHSHRKVGMDTYSVDASWATNYSVCNPATQELYPYTLSKANGINQIFFDGNSFRDPSFAYNQFVMPTPCGLRVGDVPGATIVATAELEPELMPEETYTIAIERTKDSYVTELTGNFRYIGHTTIRNERPFVDEDGQHSIWHYNQTADEYDGSLNQTLTFEGPFGSFSKDMWPEGSAYPDNFVIGIPHLNYYEGSATIDNLKLYTK</sequence>
<dbReference type="Proteomes" id="UP000823908">
    <property type="component" value="Unassembled WGS sequence"/>
</dbReference>
<evidence type="ECO:0000256" key="1">
    <source>
        <dbReference type="SAM" id="MobiDB-lite"/>
    </source>
</evidence>
<feature type="signal peptide" evidence="2">
    <location>
        <begin position="1"/>
        <end position="21"/>
    </location>
</feature>
<feature type="compositionally biased region" description="Low complexity" evidence="1">
    <location>
        <begin position="21"/>
        <end position="65"/>
    </location>
</feature>
<dbReference type="AlphaFoldDB" id="A0A9D2UDT8"/>
<evidence type="ECO:0000313" key="4">
    <source>
        <dbReference type="Proteomes" id="UP000823908"/>
    </source>
</evidence>
<reference evidence="3" key="1">
    <citation type="journal article" date="2021" name="PeerJ">
        <title>Extensive microbial diversity within the chicken gut microbiome revealed by metagenomics and culture.</title>
        <authorList>
            <person name="Gilroy R."/>
            <person name="Ravi A."/>
            <person name="Getino M."/>
            <person name="Pursley I."/>
            <person name="Horton D.L."/>
            <person name="Alikhan N.F."/>
            <person name="Baker D."/>
            <person name="Gharbi K."/>
            <person name="Hall N."/>
            <person name="Watson M."/>
            <person name="Adriaenssens E.M."/>
            <person name="Foster-Nyarko E."/>
            <person name="Jarju S."/>
            <person name="Secka A."/>
            <person name="Antonio M."/>
            <person name="Oren A."/>
            <person name="Chaudhuri R.R."/>
            <person name="La Ragione R."/>
            <person name="Hildebrand F."/>
            <person name="Pallen M.J."/>
        </authorList>
    </citation>
    <scope>NUCLEOTIDE SEQUENCE</scope>
    <source>
        <strain evidence="3">ChiHjej10B9-4811</strain>
    </source>
</reference>